<dbReference type="InterPro" id="IPR008266">
    <property type="entry name" value="Tyr_kinase_AS"/>
</dbReference>
<dbReference type="SMART" id="SM00219">
    <property type="entry name" value="TyrKc"/>
    <property type="match status" value="1"/>
</dbReference>
<dbReference type="Pfam" id="PF07714">
    <property type="entry name" value="PK_Tyr_Ser-Thr"/>
    <property type="match status" value="1"/>
</dbReference>
<dbReference type="EMBL" id="OU898280">
    <property type="protein sequence ID" value="CAG9834717.1"/>
    <property type="molecule type" value="Genomic_DNA"/>
</dbReference>
<dbReference type="GO" id="GO:0004714">
    <property type="term" value="F:transmembrane receptor protein tyrosine kinase activity"/>
    <property type="evidence" value="ECO:0007669"/>
    <property type="project" value="TreeGrafter"/>
</dbReference>
<dbReference type="Proteomes" id="UP001153709">
    <property type="component" value="Chromosome 5"/>
</dbReference>
<dbReference type="PANTHER" id="PTHR24416:SF617">
    <property type="entry name" value="RET ONCOGENE, ISOFORM A"/>
    <property type="match status" value="1"/>
</dbReference>
<organism evidence="4 5">
    <name type="scientific">Diabrotica balteata</name>
    <name type="common">Banded cucumber beetle</name>
    <dbReference type="NCBI Taxonomy" id="107213"/>
    <lineage>
        <taxon>Eukaryota</taxon>
        <taxon>Metazoa</taxon>
        <taxon>Ecdysozoa</taxon>
        <taxon>Arthropoda</taxon>
        <taxon>Hexapoda</taxon>
        <taxon>Insecta</taxon>
        <taxon>Pterygota</taxon>
        <taxon>Neoptera</taxon>
        <taxon>Endopterygota</taxon>
        <taxon>Coleoptera</taxon>
        <taxon>Polyphaga</taxon>
        <taxon>Cucujiformia</taxon>
        <taxon>Chrysomeloidea</taxon>
        <taxon>Chrysomelidae</taxon>
        <taxon>Galerucinae</taxon>
        <taxon>Diabroticina</taxon>
        <taxon>Diabroticites</taxon>
        <taxon>Diabrotica</taxon>
    </lineage>
</organism>
<evidence type="ECO:0000256" key="1">
    <source>
        <dbReference type="SAM" id="MobiDB-lite"/>
    </source>
</evidence>
<feature type="region of interest" description="Disordered" evidence="1">
    <location>
        <begin position="773"/>
        <end position="800"/>
    </location>
</feature>
<dbReference type="InterPro" id="IPR011009">
    <property type="entry name" value="Kinase-like_dom_sf"/>
</dbReference>
<keyword evidence="2" id="KW-0812">Transmembrane</keyword>
<protein>
    <recommendedName>
        <fullName evidence="3">Tyrosine-protein kinase catalytic domain-containing protein</fullName>
    </recommendedName>
</protein>
<keyword evidence="2" id="KW-1133">Transmembrane helix</keyword>
<feature type="domain" description="Tyrosine-protein kinase catalytic" evidence="3">
    <location>
        <begin position="476"/>
        <end position="683"/>
    </location>
</feature>
<keyword evidence="5" id="KW-1185">Reference proteome</keyword>
<dbReference type="Gene3D" id="1.10.510.10">
    <property type="entry name" value="Transferase(Phosphotransferase) domain 1"/>
    <property type="match status" value="1"/>
</dbReference>
<feature type="transmembrane region" description="Helical" evidence="2">
    <location>
        <begin position="382"/>
        <end position="403"/>
    </location>
</feature>
<dbReference type="InterPro" id="IPR050122">
    <property type="entry name" value="RTK"/>
</dbReference>
<dbReference type="PRINTS" id="PR00109">
    <property type="entry name" value="TYRKINASE"/>
</dbReference>
<dbReference type="Pfam" id="PF22540">
    <property type="entry name" value="RET_CRD"/>
    <property type="match status" value="1"/>
</dbReference>
<reference evidence="4" key="1">
    <citation type="submission" date="2022-01" db="EMBL/GenBank/DDBJ databases">
        <authorList>
            <person name="King R."/>
        </authorList>
    </citation>
    <scope>NUCLEOTIDE SEQUENCE</scope>
</reference>
<evidence type="ECO:0000313" key="4">
    <source>
        <dbReference type="EMBL" id="CAG9834717.1"/>
    </source>
</evidence>
<dbReference type="InterPro" id="IPR001245">
    <property type="entry name" value="Ser-Thr/Tyr_kinase_cat_dom"/>
</dbReference>
<dbReference type="OrthoDB" id="3256376at2759"/>
<dbReference type="InterPro" id="IPR020635">
    <property type="entry name" value="Tyr_kinase_cat_dom"/>
</dbReference>
<dbReference type="GO" id="GO:0007169">
    <property type="term" value="P:cell surface receptor protein tyrosine kinase signaling pathway"/>
    <property type="evidence" value="ECO:0007669"/>
    <property type="project" value="TreeGrafter"/>
</dbReference>
<accession>A0A9N9T3E4</accession>
<dbReference type="PANTHER" id="PTHR24416">
    <property type="entry name" value="TYROSINE-PROTEIN KINASE RECEPTOR"/>
    <property type="match status" value="1"/>
</dbReference>
<dbReference type="SUPFAM" id="SSF56112">
    <property type="entry name" value="Protein kinase-like (PK-like)"/>
    <property type="match status" value="1"/>
</dbReference>
<evidence type="ECO:0000259" key="3">
    <source>
        <dbReference type="SMART" id="SM00219"/>
    </source>
</evidence>
<name>A0A9N9T3E4_DIABA</name>
<gene>
    <name evidence="4" type="ORF">DIABBA_LOCUS7998</name>
</gene>
<evidence type="ECO:0000256" key="2">
    <source>
        <dbReference type="SAM" id="Phobius"/>
    </source>
</evidence>
<evidence type="ECO:0000313" key="5">
    <source>
        <dbReference type="Proteomes" id="UP001153709"/>
    </source>
</evidence>
<proteinExistence type="predicted"/>
<sequence length="800" mass="90717">MGYKRTFSSLSPSFGGDKIEHPHLIFIDNDTANANHYDFYIEDGNEKPVLKPICKEREYPWENKTRTAIHCKFEVKQEVLFKTSIYSFTLILNDTSLNNKSIGSAAEFPIHLVFRDTPESLTKLKLYPSITKIFRTAAPFARVVQPKDLNGNYSDFVLDEMSKFKEIFNITKTEGIVFVHDFLKLKNITTQFLSLNISWTNNNKRESDQIEVRLIHEPNQTCGNINKIKRWSSCSEYETIDECLQQDSCALGTGGFQSVSNRNGPKRCMWRGDDITVNITHLYSTCTPETKTCPDGICDSLEESHYMLCPQDCADEASGTIICNSGKCQSIKSRRFAPKATSNKEKPPKQHLKEAFSVSRESMMQNVTLGGLVSSKCGFSCLAGIGAGALFLLTSTILMIVCWKIRKTRKSARNLSEKDSQELTAPLSVPANRAGLGEPLSFNFPMASAINDTSFVNSILSKYTPDPKWEFPRSQLVIEQTLGEGEFGKVLRAKANNICGKQEPQILLKDDPVGHYDEPKVSDITPKDLLSFAWQICNGMGYLSDMKLVHRDLAARNVLLADDKVCKISDFGLTRDVYEDNAYLKRSKGRVPVKWMAPESLADHIYTTKSDVWSFGILVWELVTLGATPYPGIAVQNLFHLLRQGYRMERPDNCSPNLYKIMRNCWSIDPEQRPSFQDLSKWFAKLLEDKMEYINLSNNAIYNRGYFISPFEEEGDEEKDDEESILDDTSSEINPLNYLSRTESLEKCEIREKELNEELGKIADDKITNTEGYETPIKVPRKLKTPSNEDPQEYTDMGGK</sequence>
<dbReference type="AlphaFoldDB" id="A0A9N9T3E4"/>
<dbReference type="GO" id="GO:0043235">
    <property type="term" value="C:receptor complex"/>
    <property type="evidence" value="ECO:0007669"/>
    <property type="project" value="TreeGrafter"/>
</dbReference>
<dbReference type="GO" id="GO:0005886">
    <property type="term" value="C:plasma membrane"/>
    <property type="evidence" value="ECO:0007669"/>
    <property type="project" value="TreeGrafter"/>
</dbReference>
<dbReference type="PROSITE" id="PS00109">
    <property type="entry name" value="PROTEIN_KINASE_TYR"/>
    <property type="match status" value="1"/>
</dbReference>
<keyword evidence="2" id="KW-0472">Membrane</keyword>
<dbReference type="InterPro" id="IPR055162">
    <property type="entry name" value="RET_CRD"/>
</dbReference>
<dbReference type="Gene3D" id="3.30.200.20">
    <property type="entry name" value="Phosphorylase Kinase, domain 1"/>
    <property type="match status" value="1"/>
</dbReference>
<dbReference type="FunFam" id="1.10.510.10:FF:000462">
    <property type="entry name" value="Receptor tyrosine kinase"/>
    <property type="match status" value="1"/>
</dbReference>